<dbReference type="GeneID" id="1444236"/>
<dbReference type="Gene3D" id="1.10.10.1150">
    <property type="entry name" value="Coenzyme PQQ synthesis protein D (PqqD)"/>
    <property type="match status" value="1"/>
</dbReference>
<dbReference type="EMBL" id="DUJN01000004">
    <property type="protein sequence ID" value="HII61067.1"/>
    <property type="molecule type" value="Genomic_DNA"/>
</dbReference>
<proteinExistence type="predicted"/>
<dbReference type="AlphaFoldDB" id="A0A832SYP5"/>
<organism evidence="1 2">
    <name type="scientific">Pyrococcus horikoshii</name>
    <dbReference type="NCBI Taxonomy" id="53953"/>
    <lineage>
        <taxon>Archaea</taxon>
        <taxon>Methanobacteriati</taxon>
        <taxon>Methanobacteriota</taxon>
        <taxon>Thermococci</taxon>
        <taxon>Thermococcales</taxon>
        <taxon>Thermococcaceae</taxon>
        <taxon>Pyrococcus</taxon>
    </lineage>
</organism>
<evidence type="ECO:0000313" key="2">
    <source>
        <dbReference type="Proteomes" id="UP000617544"/>
    </source>
</evidence>
<protein>
    <submittedName>
        <fullName evidence="1">PqqD family protein</fullName>
    </submittedName>
</protein>
<name>A0A832SYP5_PYRHR</name>
<dbReference type="Pfam" id="PF05402">
    <property type="entry name" value="PqqD"/>
    <property type="match status" value="1"/>
</dbReference>
<evidence type="ECO:0000313" key="1">
    <source>
        <dbReference type="EMBL" id="HII61067.1"/>
    </source>
</evidence>
<sequence length="105" mass="12759">MDNYLNLIPIRNEKVELRKIEGKYYLMIPMESKLDFLARRLHGNYRRLELDEIGAYVWELCDGTRNVEEIGKLLKARFGEKVEPLYERLLTFLIQLQRRNLIRFR</sequence>
<accession>A0A832SYP5</accession>
<dbReference type="RefSeq" id="WP_048053100.1">
    <property type="nucleotide sequence ID" value="NZ_DUJN01000004.1"/>
</dbReference>
<reference evidence="1" key="1">
    <citation type="journal article" date="2020" name="bioRxiv">
        <title>A rank-normalized archaeal taxonomy based on genome phylogeny resolves widespread incomplete and uneven classifications.</title>
        <authorList>
            <person name="Rinke C."/>
            <person name="Chuvochina M."/>
            <person name="Mussig A.J."/>
            <person name="Chaumeil P.-A."/>
            <person name="Waite D.W."/>
            <person name="Whitman W.B."/>
            <person name="Parks D.H."/>
            <person name="Hugenholtz P."/>
        </authorList>
    </citation>
    <scope>NUCLEOTIDE SEQUENCE</scope>
    <source>
        <strain evidence="1">UBA8834</strain>
    </source>
</reference>
<dbReference type="Proteomes" id="UP000617544">
    <property type="component" value="Unassembled WGS sequence"/>
</dbReference>
<dbReference type="InterPro" id="IPR008792">
    <property type="entry name" value="PQQD"/>
</dbReference>
<dbReference type="InterPro" id="IPR041881">
    <property type="entry name" value="PqqD_sf"/>
</dbReference>
<comment type="caution">
    <text evidence="1">The sequence shown here is derived from an EMBL/GenBank/DDBJ whole genome shotgun (WGS) entry which is preliminary data.</text>
</comment>
<gene>
    <name evidence="1" type="ORF">HA331_04820</name>
</gene>